<evidence type="ECO:0000259" key="3">
    <source>
        <dbReference type="Pfam" id="PF00685"/>
    </source>
</evidence>
<reference evidence="4 5" key="1">
    <citation type="submission" date="2022-03" db="EMBL/GenBank/DDBJ databases">
        <title>Pseudonocardia alaer sp. nov., a novel actinomycete isolated from reed forest soil.</title>
        <authorList>
            <person name="Wang L."/>
        </authorList>
    </citation>
    <scope>NUCLEOTIDE SEQUENCE [LARGE SCALE GENOMIC DNA]</scope>
    <source>
        <strain evidence="4 5">Y-16303</strain>
    </source>
</reference>
<dbReference type="EMBL" id="JAKXMK010000006">
    <property type="protein sequence ID" value="MCH6165558.1"/>
    <property type="molecule type" value="Genomic_DNA"/>
</dbReference>
<comment type="caution">
    <text evidence="4">The sequence shown here is derived from an EMBL/GenBank/DDBJ whole genome shotgun (WGS) entry which is preliminary data.</text>
</comment>
<keyword evidence="5" id="KW-1185">Reference proteome</keyword>
<organism evidence="4 5">
    <name type="scientific">Pseudonocardia alaniniphila</name>
    <dbReference type="NCBI Taxonomy" id="75291"/>
    <lineage>
        <taxon>Bacteria</taxon>
        <taxon>Bacillati</taxon>
        <taxon>Actinomycetota</taxon>
        <taxon>Actinomycetes</taxon>
        <taxon>Pseudonocardiales</taxon>
        <taxon>Pseudonocardiaceae</taxon>
        <taxon>Pseudonocardia</taxon>
    </lineage>
</organism>
<keyword evidence="2" id="KW-0808">Transferase</keyword>
<evidence type="ECO:0000256" key="2">
    <source>
        <dbReference type="ARBA" id="ARBA00022679"/>
    </source>
</evidence>
<gene>
    <name evidence="4" type="ORF">MMF94_07680</name>
</gene>
<sequence>MVRYRSVFQDSARWDDFAFRDGDIVISTPPKSGTTWMQMICALLVFGAPDVDRELDALSPWMDGLTQSHDSVLAALEAQQHRRFIKTHVPLDGLPFDARATYVCVGRDPRDVGISHRSHSANMNVEAFLKARESAVGPADVGAFPSRAHTAQELSERDYFRRWMLDDRPVTESDATLIYTMHHLGTFWGARNSANVVMVHYDDLKADLLGEMRRLAQRLGITMPESAWPSLVRAATFDNMRKQAARLVPEAGRAIWRDRERFFNRGVSRQWVGVLDDADLREYAARVSELAAPDLLGWVHRTPITTPSGAARKEAG</sequence>
<accession>A0ABS9TAK7</accession>
<evidence type="ECO:0000313" key="5">
    <source>
        <dbReference type="Proteomes" id="UP001299970"/>
    </source>
</evidence>
<evidence type="ECO:0000313" key="4">
    <source>
        <dbReference type="EMBL" id="MCH6165558.1"/>
    </source>
</evidence>
<protein>
    <submittedName>
        <fullName evidence="4">Sulfotransferase domain-containing protein</fullName>
    </submittedName>
</protein>
<dbReference type="InterPro" id="IPR027417">
    <property type="entry name" value="P-loop_NTPase"/>
</dbReference>
<evidence type="ECO:0000256" key="1">
    <source>
        <dbReference type="ARBA" id="ARBA00005771"/>
    </source>
</evidence>
<dbReference type="InterPro" id="IPR000863">
    <property type="entry name" value="Sulfotransferase_dom"/>
</dbReference>
<name>A0ABS9TAK7_9PSEU</name>
<feature type="domain" description="Sulfotransferase" evidence="3">
    <location>
        <begin position="21"/>
        <end position="282"/>
    </location>
</feature>
<dbReference type="RefSeq" id="WP_241035591.1">
    <property type="nucleotide sequence ID" value="NZ_BAAAJF010000024.1"/>
</dbReference>
<proteinExistence type="inferred from homology"/>
<comment type="similarity">
    <text evidence="1">Belongs to the sulfotransferase 1 family.</text>
</comment>
<dbReference type="Gene3D" id="3.40.50.300">
    <property type="entry name" value="P-loop containing nucleotide triphosphate hydrolases"/>
    <property type="match status" value="1"/>
</dbReference>
<dbReference type="PANTHER" id="PTHR11783">
    <property type="entry name" value="SULFOTRANSFERASE SULT"/>
    <property type="match status" value="1"/>
</dbReference>
<dbReference type="Pfam" id="PF00685">
    <property type="entry name" value="Sulfotransfer_1"/>
    <property type="match status" value="1"/>
</dbReference>
<dbReference type="Proteomes" id="UP001299970">
    <property type="component" value="Unassembled WGS sequence"/>
</dbReference>
<dbReference type="SUPFAM" id="SSF52540">
    <property type="entry name" value="P-loop containing nucleoside triphosphate hydrolases"/>
    <property type="match status" value="1"/>
</dbReference>